<dbReference type="GeneID" id="14920443"/>
<evidence type="ECO:0000256" key="10">
    <source>
        <dbReference type="RuleBase" id="RU000488"/>
    </source>
</evidence>
<evidence type="ECO:0000256" key="2">
    <source>
        <dbReference type="ARBA" id="ARBA00006375"/>
    </source>
</evidence>
<dbReference type="PROSITE" id="PS50920">
    <property type="entry name" value="SOLCAR"/>
    <property type="match status" value="3"/>
</dbReference>
<evidence type="ECO:0000256" key="3">
    <source>
        <dbReference type="ARBA" id="ARBA00022448"/>
    </source>
</evidence>
<evidence type="ECO:0000256" key="4">
    <source>
        <dbReference type="ARBA" id="ARBA00022692"/>
    </source>
</evidence>
<protein>
    <submittedName>
        <fullName evidence="11">Citrate transport family protein</fullName>
    </submittedName>
</protein>
<dbReference type="FunFam" id="1.50.40.10:FF:000007">
    <property type="entry name" value="Mitochondrial tricarboxylate transport protein-like"/>
    <property type="match status" value="1"/>
</dbReference>
<evidence type="ECO:0000256" key="6">
    <source>
        <dbReference type="ARBA" id="ARBA00022989"/>
    </source>
</evidence>
<comment type="similarity">
    <text evidence="2 10">Belongs to the mitochondrial carrier (TC 2.A.29) family.</text>
</comment>
<keyword evidence="12" id="KW-1185">Reference proteome</keyword>
<comment type="subcellular location">
    <subcellularLocation>
        <location evidence="1">Mitochondrion membrane</location>
        <topology evidence="1">Multi-pass membrane protein</topology>
    </subcellularLocation>
</comment>
<dbReference type="InterPro" id="IPR002067">
    <property type="entry name" value="MCP"/>
</dbReference>
<keyword evidence="7" id="KW-0496">Mitochondrion</keyword>
<dbReference type="Proteomes" id="UP000011083">
    <property type="component" value="Unassembled WGS sequence"/>
</dbReference>
<sequence>MSEVKPLTVYSPAPTSKKRHPVKSIISGGLGGAIEICITMPTEYIKTQMQLYPAKYGKEGVMYCVRDTVKNHGVLGLWRGLGPLVVFAVPKNAVRFFFVEMIRNQLRNDKGAISLSGNFFAGLCGGLMEAVLVVTPQETMKVRLIHDRLSPNPRFHGTFHGITTLLKEQGISGCYKGLTATMIKQGSNQALRFTTFYQLKTWMLGDPALDFDRSTIKAVFQTIFAGATAGAVSVFGNTPIDVIKTKMQGLEASKYRNTWDCVQQTWKADGLKGFYKGTVPRLGRVCADVAITMFLFDYITMALDAVWKTE</sequence>
<reference evidence="11 12" key="1">
    <citation type="journal article" date="2013" name="Genome Biol.">
        <title>Genome of Acanthamoeba castellanii highlights extensive lateral gene transfer and early evolution of tyrosine kinase signaling.</title>
        <authorList>
            <person name="Clarke M."/>
            <person name="Lohan A.J."/>
            <person name="Liu B."/>
            <person name="Lagkouvardos I."/>
            <person name="Roy S."/>
            <person name="Zafar N."/>
            <person name="Bertelli C."/>
            <person name="Schilde C."/>
            <person name="Kianianmomeni A."/>
            <person name="Burglin T.R."/>
            <person name="Frech C."/>
            <person name="Turcotte B."/>
            <person name="Kopec K.O."/>
            <person name="Synnott J.M."/>
            <person name="Choo C."/>
            <person name="Paponov I."/>
            <person name="Finkler A."/>
            <person name="Soon Heng Tan C."/>
            <person name="Hutchins A.P."/>
            <person name="Weinmeier T."/>
            <person name="Rattei T."/>
            <person name="Chu J.S."/>
            <person name="Gimenez G."/>
            <person name="Irimia M."/>
            <person name="Rigden D.J."/>
            <person name="Fitzpatrick D.A."/>
            <person name="Lorenzo-Morales J."/>
            <person name="Bateman A."/>
            <person name="Chiu C.H."/>
            <person name="Tang P."/>
            <person name="Hegemann P."/>
            <person name="Fromm H."/>
            <person name="Raoult D."/>
            <person name="Greub G."/>
            <person name="Miranda-Saavedra D."/>
            <person name="Chen N."/>
            <person name="Nash P."/>
            <person name="Ginger M.L."/>
            <person name="Horn M."/>
            <person name="Schaap P."/>
            <person name="Caler L."/>
            <person name="Loftus B."/>
        </authorList>
    </citation>
    <scope>NUCLEOTIDE SEQUENCE [LARGE SCALE GENOMIC DNA]</scope>
    <source>
        <strain evidence="11 12">Neff</strain>
    </source>
</reference>
<feature type="repeat" description="Solcar" evidence="9">
    <location>
        <begin position="116"/>
        <end position="202"/>
    </location>
</feature>
<keyword evidence="8 9" id="KW-0472">Membrane</keyword>
<keyword evidence="6" id="KW-1133">Transmembrane helix</keyword>
<proteinExistence type="inferred from homology"/>
<dbReference type="GO" id="GO:0006843">
    <property type="term" value="P:mitochondrial citrate transmembrane transport"/>
    <property type="evidence" value="ECO:0007669"/>
    <property type="project" value="TreeGrafter"/>
</dbReference>
<organism evidence="11 12">
    <name type="scientific">Acanthamoeba castellanii (strain ATCC 30010 / Neff)</name>
    <dbReference type="NCBI Taxonomy" id="1257118"/>
    <lineage>
        <taxon>Eukaryota</taxon>
        <taxon>Amoebozoa</taxon>
        <taxon>Discosea</taxon>
        <taxon>Longamoebia</taxon>
        <taxon>Centramoebida</taxon>
        <taxon>Acanthamoebidae</taxon>
        <taxon>Acanthamoeba</taxon>
    </lineage>
</organism>
<keyword evidence="5" id="KW-0677">Repeat</keyword>
<keyword evidence="3 10" id="KW-0813">Transport</keyword>
<feature type="repeat" description="Solcar" evidence="9">
    <location>
        <begin position="217"/>
        <end position="302"/>
    </location>
</feature>
<dbReference type="STRING" id="1257118.L8H359"/>
<dbReference type="InterPro" id="IPR023395">
    <property type="entry name" value="MCP_dom_sf"/>
</dbReference>
<accession>L8H359</accession>
<keyword evidence="4 9" id="KW-0812">Transmembrane</keyword>
<dbReference type="Pfam" id="PF00153">
    <property type="entry name" value="Mito_carr"/>
    <property type="match status" value="3"/>
</dbReference>
<name>L8H359_ACACF</name>
<evidence type="ECO:0000256" key="9">
    <source>
        <dbReference type="PROSITE-ProRule" id="PRU00282"/>
    </source>
</evidence>
<evidence type="ECO:0000313" key="11">
    <source>
        <dbReference type="EMBL" id="ELR19620.1"/>
    </source>
</evidence>
<dbReference type="KEGG" id="acan:ACA1_198400"/>
<dbReference type="OMA" id="KDWYKGG"/>
<evidence type="ECO:0000256" key="5">
    <source>
        <dbReference type="ARBA" id="ARBA00022737"/>
    </source>
</evidence>
<evidence type="ECO:0000313" key="12">
    <source>
        <dbReference type="Proteomes" id="UP000011083"/>
    </source>
</evidence>
<dbReference type="PRINTS" id="PR00926">
    <property type="entry name" value="MITOCARRIER"/>
</dbReference>
<dbReference type="PANTHER" id="PTHR45788:SF4">
    <property type="entry name" value="TRICARBOXYLATE TRANSPORT PROTEIN, MITOCHONDRIAL"/>
    <property type="match status" value="1"/>
</dbReference>
<gene>
    <name evidence="11" type="ORF">ACA1_198400</name>
</gene>
<dbReference type="InterPro" id="IPR018108">
    <property type="entry name" value="MCP_transmembrane"/>
</dbReference>
<dbReference type="VEuPathDB" id="AmoebaDB:ACA1_198400"/>
<dbReference type="InterPro" id="IPR049563">
    <property type="entry name" value="TXTP-like"/>
</dbReference>
<dbReference type="Gene3D" id="1.50.40.10">
    <property type="entry name" value="Mitochondrial carrier domain"/>
    <property type="match status" value="1"/>
</dbReference>
<dbReference type="PANTHER" id="PTHR45788">
    <property type="entry name" value="SUCCINATE/FUMARATE MITOCHONDRIAL TRANSPORTER-RELATED"/>
    <property type="match status" value="1"/>
</dbReference>
<dbReference type="EMBL" id="KB007932">
    <property type="protein sequence ID" value="ELR19620.1"/>
    <property type="molecule type" value="Genomic_DNA"/>
</dbReference>
<dbReference type="SUPFAM" id="SSF103506">
    <property type="entry name" value="Mitochondrial carrier"/>
    <property type="match status" value="1"/>
</dbReference>
<feature type="repeat" description="Solcar" evidence="9">
    <location>
        <begin position="19"/>
        <end position="105"/>
    </location>
</feature>
<dbReference type="GO" id="GO:0031966">
    <property type="term" value="C:mitochondrial membrane"/>
    <property type="evidence" value="ECO:0007669"/>
    <property type="project" value="UniProtKB-SubCell"/>
</dbReference>
<evidence type="ECO:0000256" key="8">
    <source>
        <dbReference type="ARBA" id="ARBA00023136"/>
    </source>
</evidence>
<dbReference type="OrthoDB" id="44467at2759"/>
<evidence type="ECO:0000256" key="7">
    <source>
        <dbReference type="ARBA" id="ARBA00023128"/>
    </source>
</evidence>
<dbReference type="AlphaFoldDB" id="L8H359"/>
<dbReference type="GO" id="GO:0071913">
    <property type="term" value="F:citrate secondary active transmembrane transporter activity"/>
    <property type="evidence" value="ECO:0007669"/>
    <property type="project" value="TreeGrafter"/>
</dbReference>
<evidence type="ECO:0000256" key="1">
    <source>
        <dbReference type="ARBA" id="ARBA00004225"/>
    </source>
</evidence>
<dbReference type="RefSeq" id="XP_004341712.1">
    <property type="nucleotide sequence ID" value="XM_004341664.1"/>
</dbReference>